<dbReference type="SUPFAM" id="SSF53474">
    <property type="entry name" value="alpha/beta-Hydrolases"/>
    <property type="match status" value="1"/>
</dbReference>
<feature type="compositionally biased region" description="Gly residues" evidence="1">
    <location>
        <begin position="413"/>
        <end position="426"/>
    </location>
</feature>
<feature type="compositionally biased region" description="Polar residues" evidence="1">
    <location>
        <begin position="590"/>
        <end position="602"/>
    </location>
</feature>
<dbReference type="Gene3D" id="3.40.50.1820">
    <property type="entry name" value="alpha/beta hydrolase"/>
    <property type="match status" value="1"/>
</dbReference>
<protein>
    <submittedName>
        <fullName evidence="3">Serine esterase</fullName>
    </submittedName>
</protein>
<dbReference type="EMBL" id="AFNH02000168">
    <property type="protein sequence ID" value="EZG80086.1"/>
    <property type="molecule type" value="Genomic_DNA"/>
</dbReference>
<feature type="region of interest" description="Disordered" evidence="1">
    <location>
        <begin position="481"/>
        <end position="541"/>
    </location>
</feature>
<name>A0A023BBV5_GRENI</name>
<dbReference type="PANTHER" id="PTHR12482:SF5">
    <property type="entry name" value="DUF676 DOMAIN-CONTAINING PROTEIN"/>
    <property type="match status" value="1"/>
</dbReference>
<keyword evidence="4" id="KW-1185">Reference proteome</keyword>
<feature type="region of interest" description="Disordered" evidence="1">
    <location>
        <begin position="578"/>
        <end position="605"/>
    </location>
</feature>
<evidence type="ECO:0000313" key="4">
    <source>
        <dbReference type="Proteomes" id="UP000019763"/>
    </source>
</evidence>
<dbReference type="PANTHER" id="PTHR12482">
    <property type="entry name" value="LIPASE ROG1-RELATED-RELATED"/>
    <property type="match status" value="1"/>
</dbReference>
<evidence type="ECO:0000259" key="2">
    <source>
        <dbReference type="Pfam" id="PF05057"/>
    </source>
</evidence>
<dbReference type="eggNOG" id="KOG2205">
    <property type="taxonomic scope" value="Eukaryota"/>
</dbReference>
<dbReference type="Pfam" id="PF05057">
    <property type="entry name" value="DUF676"/>
    <property type="match status" value="1"/>
</dbReference>
<evidence type="ECO:0000256" key="1">
    <source>
        <dbReference type="SAM" id="MobiDB-lite"/>
    </source>
</evidence>
<accession>A0A023BBV5</accession>
<dbReference type="InterPro" id="IPR029058">
    <property type="entry name" value="AB_hydrolase_fold"/>
</dbReference>
<feature type="domain" description="DUF676" evidence="2">
    <location>
        <begin position="852"/>
        <end position="1047"/>
    </location>
</feature>
<dbReference type="RefSeq" id="XP_011134335.1">
    <property type="nucleotide sequence ID" value="XM_011136033.1"/>
</dbReference>
<evidence type="ECO:0000313" key="3">
    <source>
        <dbReference type="EMBL" id="EZG80086.1"/>
    </source>
</evidence>
<gene>
    <name evidence="3" type="ORF">GNI_022780</name>
</gene>
<comment type="caution">
    <text evidence="3">The sequence shown here is derived from an EMBL/GenBank/DDBJ whole genome shotgun (WGS) entry which is preliminary data.</text>
</comment>
<feature type="compositionally biased region" description="Low complexity" evidence="1">
    <location>
        <begin position="396"/>
        <end position="412"/>
    </location>
</feature>
<dbReference type="VEuPathDB" id="CryptoDB:GNI_022780"/>
<proteinExistence type="predicted"/>
<dbReference type="OrthoDB" id="273452at2759"/>
<organism evidence="3 4">
    <name type="scientific">Gregarina niphandrodes</name>
    <name type="common">Septate eugregarine</name>
    <dbReference type="NCBI Taxonomy" id="110365"/>
    <lineage>
        <taxon>Eukaryota</taxon>
        <taxon>Sar</taxon>
        <taxon>Alveolata</taxon>
        <taxon>Apicomplexa</taxon>
        <taxon>Conoidasida</taxon>
        <taxon>Gregarinasina</taxon>
        <taxon>Eugregarinorida</taxon>
        <taxon>Gregarinidae</taxon>
        <taxon>Gregarina</taxon>
    </lineage>
</organism>
<dbReference type="InterPro" id="IPR044294">
    <property type="entry name" value="Lipase-like"/>
</dbReference>
<feature type="region of interest" description="Disordered" evidence="1">
    <location>
        <begin position="390"/>
        <end position="430"/>
    </location>
</feature>
<dbReference type="AlphaFoldDB" id="A0A023BBV5"/>
<reference evidence="3" key="1">
    <citation type="submission" date="2013-12" db="EMBL/GenBank/DDBJ databases">
        <authorList>
            <person name="Omoto C.K."/>
            <person name="Sibley D."/>
            <person name="Venepally P."/>
            <person name="Hadjithomas M."/>
            <person name="Karamycheva S."/>
            <person name="Brunk B."/>
            <person name="Roos D."/>
            <person name="Caler E."/>
            <person name="Lorenzi H."/>
        </authorList>
    </citation>
    <scope>NUCLEOTIDE SEQUENCE</scope>
</reference>
<sequence>MINEAERAYYSRPFPIQYCDEEVDLNEGVVFATEIDLLNTAGGGLVGGGLAGGGLAAGKVGSHHGQVGGHHGPAGSQTGSHGGMGPNGKEDVLGAGESCVYLDFALLFAESKHPSGSEEFVEAAFQTLKVVNPHLGTATGYRLTFDSFHSSVTTISVITCLADIKRATARRDLSLTAPVLPVKAFLPKAPPSLKYIGQAAVGSHNGVQGGGNHAGPGGAGPPGASVEKKLNAVYDSERNVALALDADAPVYGSQERRVVETEGYRLPKAGSWHEPSFHDYLCLFGAGSSEPLPVDVGQVLRDRADAADKHFQTLLLRSYFVLAALTHTLLSRCLVPADAAHYSWLTGLSPLHLPGGLTVYCGPDGLPDPKEPFKCPTDALADTSAHTLSTHGVSLGDRSAGTRSAGARSAGGRSAGGREGTGGSSRRGGLDRALENQRTANLRNDYARNSGITDSIHVTVENRHLPFDFENKARSCHRYCSLSRDQRSPSPSRPPSQSKPPSSRRRPSESRLTHLADPLLGPRPPSATGHQLAGGGRAGNGRIAIEQPLERMIDGRMIDGRIVDGRVTEEQYGRSVGRNAAGVRGGARESSVNSRARTTASATPGMKGDWLNGSVTLCLPYSPLSGRARIREAHRTLTVDLEAALIDNVNLMWAQVAERWHKLCMLMCLAQRQACFYFELLQAVKEQEVLSRVFRREVIEKGFRHVEPDPAAFHTSISDQYRLCCEWSASAVEDCHDPLNAKTAPLIFEEVYLAAGSRTSPPLGGGPISSSGPVLGPSVGLGGPSLGGPSSFTGPSLSGPVGVVTSPSSRCHPDLCADTPGDWLDEAVPFEQVTSPQLPMSPLTHLDPKTYEGLHLIILVHGFKGNSFDLRIFKNSLQQLYPEHVYLLSAVNENRTDDDIEEQAERLSQEVYKYVTDLCSWANIGRVSFIAHSLGGLIVRAAIPRLCKIPDLNSGDGTSVKDKLHLYMSLSSPHLGYTAARNKLVDAGLWVLKKFKRSVSLAQICANDHKDYKQTFLYRLSKNGALRFFDHVILVSSPQDNYVPYESARVEFSQRVMKDPIWCTIHHDLVTNIMADITHNPQAEETNRFLRIDVCFRIAQKNLDSIIGRTAHINFLSCEQLAYMLTSKYASMLS</sequence>
<dbReference type="InterPro" id="IPR007751">
    <property type="entry name" value="DUF676_lipase-like"/>
</dbReference>
<feature type="region of interest" description="Disordered" evidence="1">
    <location>
        <begin position="61"/>
        <end position="89"/>
    </location>
</feature>
<dbReference type="Proteomes" id="UP000019763">
    <property type="component" value="Unassembled WGS sequence"/>
</dbReference>
<dbReference type="GeneID" id="22911063"/>